<evidence type="ECO:0000256" key="1">
    <source>
        <dbReference type="SAM" id="MobiDB-lite"/>
    </source>
</evidence>
<dbReference type="InterPro" id="IPR022742">
    <property type="entry name" value="Hydrolase_4"/>
</dbReference>
<keyword evidence="4" id="KW-1185">Reference proteome</keyword>
<feature type="compositionally biased region" description="Polar residues" evidence="1">
    <location>
        <begin position="1"/>
        <end position="15"/>
    </location>
</feature>
<accession>A0A9Q0GKC5</accession>
<reference evidence="3" key="1">
    <citation type="submission" date="2022-02" db="EMBL/GenBank/DDBJ databases">
        <authorList>
            <person name="Henning P.M."/>
            <person name="McCubbin A.G."/>
            <person name="Shore J.S."/>
        </authorList>
    </citation>
    <scope>NUCLEOTIDE SEQUENCE</scope>
    <source>
        <strain evidence="3">F60SS</strain>
        <tissue evidence="3">Leaves</tissue>
    </source>
</reference>
<dbReference type="Pfam" id="PF12146">
    <property type="entry name" value="Hydrolase_4"/>
    <property type="match status" value="1"/>
</dbReference>
<protein>
    <recommendedName>
        <fullName evidence="2">Serine aminopeptidase S33 domain-containing protein</fullName>
    </recommendedName>
</protein>
<feature type="compositionally biased region" description="Low complexity" evidence="1">
    <location>
        <begin position="21"/>
        <end position="44"/>
    </location>
</feature>
<dbReference type="GO" id="GO:0005829">
    <property type="term" value="C:cytosol"/>
    <property type="evidence" value="ECO:0007669"/>
    <property type="project" value="TreeGrafter"/>
</dbReference>
<dbReference type="AlphaFoldDB" id="A0A9Q0GKC5"/>
<name>A0A9Q0GKC5_9ROSI</name>
<dbReference type="Gene3D" id="3.40.50.1820">
    <property type="entry name" value="alpha/beta hydrolase"/>
    <property type="match status" value="1"/>
</dbReference>
<dbReference type="EMBL" id="JAKUCV010000119">
    <property type="protein sequence ID" value="KAJ4851138.1"/>
    <property type="molecule type" value="Genomic_DNA"/>
</dbReference>
<evidence type="ECO:0000259" key="2">
    <source>
        <dbReference type="Pfam" id="PF12146"/>
    </source>
</evidence>
<feature type="domain" description="Serine aminopeptidase S33" evidence="2">
    <location>
        <begin position="102"/>
        <end position="184"/>
    </location>
</feature>
<dbReference type="PANTHER" id="PTHR42886:SF53">
    <property type="entry name" value="ALPHA_BETA-HYDROLASES SUPERFAMILY PROTEIN"/>
    <property type="match status" value="1"/>
</dbReference>
<comment type="caution">
    <text evidence="3">The sequence shown here is derived from an EMBL/GenBank/DDBJ whole genome shotgun (WGS) entry which is preliminary data.</text>
</comment>
<proteinExistence type="predicted"/>
<reference evidence="3" key="2">
    <citation type="journal article" date="2023" name="Plants (Basel)">
        <title>Annotation of the Turnera subulata (Passifloraceae) Draft Genome Reveals the S-Locus Evolved after the Divergence of Turneroideae from Passifloroideae in a Stepwise Manner.</title>
        <authorList>
            <person name="Henning P.M."/>
            <person name="Roalson E.H."/>
            <person name="Mir W."/>
            <person name="McCubbin A.G."/>
            <person name="Shore J.S."/>
        </authorList>
    </citation>
    <scope>NUCLEOTIDE SEQUENCE</scope>
    <source>
        <strain evidence="3">F60SS</strain>
    </source>
</reference>
<dbReference type="PANTHER" id="PTHR42886">
    <property type="entry name" value="RE40534P-RELATED"/>
    <property type="match status" value="1"/>
</dbReference>
<dbReference type="InterPro" id="IPR029058">
    <property type="entry name" value="AB_hydrolase_fold"/>
</dbReference>
<dbReference type="Proteomes" id="UP001141552">
    <property type="component" value="Unassembled WGS sequence"/>
</dbReference>
<evidence type="ECO:0000313" key="4">
    <source>
        <dbReference type="Proteomes" id="UP001141552"/>
    </source>
</evidence>
<sequence>MGTMLQPQLCQQMPKTTRDFSTLPKTPPSSISLPTTTTTTTTTSLPSTKRIIIFPTNQRRRTILAMASSSPQNPVAQPQRVVVTNKHGEKLVGLLHDTGSEDVIVLCHGFRSTKNTTTVMNLAVALEKEGISAFRFDFSGNGESEGSFAYGNYWREVEDLRAVVEHFGGAKRAVSAILGHSKGTFSGQCDIIVPATYCPCKLEVIAGNQGSKL</sequence>
<evidence type="ECO:0000313" key="3">
    <source>
        <dbReference type="EMBL" id="KAJ4851138.1"/>
    </source>
</evidence>
<gene>
    <name evidence="3" type="ORF">Tsubulata_003220</name>
</gene>
<feature type="region of interest" description="Disordered" evidence="1">
    <location>
        <begin position="1"/>
        <end position="44"/>
    </location>
</feature>
<dbReference type="OrthoDB" id="832099at2759"/>
<organism evidence="3 4">
    <name type="scientific">Turnera subulata</name>
    <dbReference type="NCBI Taxonomy" id="218843"/>
    <lineage>
        <taxon>Eukaryota</taxon>
        <taxon>Viridiplantae</taxon>
        <taxon>Streptophyta</taxon>
        <taxon>Embryophyta</taxon>
        <taxon>Tracheophyta</taxon>
        <taxon>Spermatophyta</taxon>
        <taxon>Magnoliopsida</taxon>
        <taxon>eudicotyledons</taxon>
        <taxon>Gunneridae</taxon>
        <taxon>Pentapetalae</taxon>
        <taxon>rosids</taxon>
        <taxon>fabids</taxon>
        <taxon>Malpighiales</taxon>
        <taxon>Passifloraceae</taxon>
        <taxon>Turnera</taxon>
    </lineage>
</organism>
<dbReference type="SUPFAM" id="SSF53474">
    <property type="entry name" value="alpha/beta-Hydrolases"/>
    <property type="match status" value="1"/>
</dbReference>